<dbReference type="EMBL" id="JAAARO010000019">
    <property type="protein sequence ID" value="KAF5731054.1"/>
    <property type="molecule type" value="Genomic_DNA"/>
</dbReference>
<feature type="signal peptide" evidence="2">
    <location>
        <begin position="1"/>
        <end position="22"/>
    </location>
</feature>
<keyword evidence="5" id="KW-1185">Reference proteome</keyword>
<proteinExistence type="predicted"/>
<evidence type="ECO:0000313" key="4">
    <source>
        <dbReference type="EMBL" id="KAF5731054.1"/>
    </source>
</evidence>
<dbReference type="InParanoid" id="A0A7J7CA61"/>
<comment type="caution">
    <text evidence="1">Lacks conserved residue(s) required for the propagation of feature annotation.</text>
</comment>
<dbReference type="PANTHER" id="PTHR31718">
    <property type="entry name" value="PLAT DOMAIN-CONTAINING PROTEIN"/>
    <property type="match status" value="1"/>
</dbReference>
<dbReference type="Gene3D" id="2.40.180.10">
    <property type="entry name" value="Catalase core domain"/>
    <property type="match status" value="1"/>
</dbReference>
<dbReference type="InterPro" id="IPR010417">
    <property type="entry name" value="Embryo-specific_ATS3"/>
</dbReference>
<dbReference type="Pfam" id="PF06232">
    <property type="entry name" value="ATS3"/>
    <property type="match status" value="1"/>
</dbReference>
<dbReference type="SUPFAM" id="SSF49723">
    <property type="entry name" value="Lipase/lipooxygenase domain (PLAT/LH2 domain)"/>
    <property type="match status" value="1"/>
</dbReference>
<evidence type="ECO:0000259" key="3">
    <source>
        <dbReference type="PROSITE" id="PS50095"/>
    </source>
</evidence>
<gene>
    <name evidence="4" type="ORF">HS088_TW19G00658</name>
</gene>
<dbReference type="OrthoDB" id="5322100at2759"/>
<dbReference type="Proteomes" id="UP000593562">
    <property type="component" value="Unassembled WGS sequence"/>
</dbReference>
<dbReference type="PANTHER" id="PTHR31718:SF47">
    <property type="entry name" value="OS06G0206401 PROTEIN"/>
    <property type="match status" value="1"/>
</dbReference>
<keyword evidence="2" id="KW-0732">Signal</keyword>
<protein>
    <submittedName>
        <fullName evidence="4">Lipase/lipooxygenase</fullName>
    </submittedName>
</protein>
<feature type="domain" description="PLAT" evidence="3">
    <location>
        <begin position="26"/>
        <end position="152"/>
    </location>
</feature>
<evidence type="ECO:0000313" key="5">
    <source>
        <dbReference type="Proteomes" id="UP000593562"/>
    </source>
</evidence>
<reference evidence="4 5" key="1">
    <citation type="journal article" date="2020" name="Nat. Commun.">
        <title>Genome of Tripterygium wilfordii and identification of cytochrome P450 involved in triptolide biosynthesis.</title>
        <authorList>
            <person name="Tu L."/>
            <person name="Su P."/>
            <person name="Zhang Z."/>
            <person name="Gao L."/>
            <person name="Wang J."/>
            <person name="Hu T."/>
            <person name="Zhou J."/>
            <person name="Zhang Y."/>
            <person name="Zhao Y."/>
            <person name="Liu Y."/>
            <person name="Song Y."/>
            <person name="Tong Y."/>
            <person name="Lu Y."/>
            <person name="Yang J."/>
            <person name="Xu C."/>
            <person name="Jia M."/>
            <person name="Peters R.J."/>
            <person name="Huang L."/>
            <person name="Gao W."/>
        </authorList>
    </citation>
    <scope>NUCLEOTIDE SEQUENCE [LARGE SCALE GENOMIC DNA]</scope>
    <source>
        <strain evidence="5">cv. XIE 37</strain>
        <tissue evidence="4">Leaf</tissue>
    </source>
</reference>
<sequence>MESRHFSIVVISLFLTAASANAWNDCVYNIYVKTGSVIKGGTDSRIGLTLGDPLGRSVWVPDLESWGLMGPNHDYYERGNLDIFSVLGPCIGSPVCRLNVTSDGSGSHHGWYCDYVEITSTGPNKACSRNIFPVNRWLASDVPPFQLTAVIDECKMPDGSAKQGIGGGSFVVGNPERFAA</sequence>
<feature type="chain" id="PRO_5029498284" evidence="2">
    <location>
        <begin position="23"/>
        <end position="180"/>
    </location>
</feature>
<dbReference type="InterPro" id="IPR036392">
    <property type="entry name" value="PLAT/LH2_dom_sf"/>
</dbReference>
<evidence type="ECO:0000256" key="2">
    <source>
        <dbReference type="SAM" id="SignalP"/>
    </source>
</evidence>
<dbReference type="InterPro" id="IPR001024">
    <property type="entry name" value="PLAT/LH2_dom"/>
</dbReference>
<dbReference type="PROSITE" id="PS50095">
    <property type="entry name" value="PLAT"/>
    <property type="match status" value="1"/>
</dbReference>
<name>A0A7J7CA61_TRIWF</name>
<accession>A0A7J7CA61</accession>
<comment type="caution">
    <text evidence="4">The sequence shown here is derived from an EMBL/GenBank/DDBJ whole genome shotgun (WGS) entry which is preliminary data.</text>
</comment>
<evidence type="ECO:0000256" key="1">
    <source>
        <dbReference type="PROSITE-ProRule" id="PRU00152"/>
    </source>
</evidence>
<dbReference type="AlphaFoldDB" id="A0A7J7CA61"/>
<organism evidence="4 5">
    <name type="scientific">Tripterygium wilfordii</name>
    <name type="common">Thunder God vine</name>
    <dbReference type="NCBI Taxonomy" id="458696"/>
    <lineage>
        <taxon>Eukaryota</taxon>
        <taxon>Viridiplantae</taxon>
        <taxon>Streptophyta</taxon>
        <taxon>Embryophyta</taxon>
        <taxon>Tracheophyta</taxon>
        <taxon>Spermatophyta</taxon>
        <taxon>Magnoliopsida</taxon>
        <taxon>eudicotyledons</taxon>
        <taxon>Gunneridae</taxon>
        <taxon>Pentapetalae</taxon>
        <taxon>rosids</taxon>
        <taxon>fabids</taxon>
        <taxon>Celastrales</taxon>
        <taxon>Celastraceae</taxon>
        <taxon>Tripterygium</taxon>
    </lineage>
</organism>